<feature type="compositionally biased region" description="Basic and acidic residues" evidence="10">
    <location>
        <begin position="486"/>
        <end position="505"/>
    </location>
</feature>
<dbReference type="InterPro" id="IPR003599">
    <property type="entry name" value="Ig_sub"/>
</dbReference>
<feature type="region of interest" description="Disordered" evidence="10">
    <location>
        <begin position="1086"/>
        <end position="1168"/>
    </location>
</feature>
<feature type="compositionally biased region" description="Polar residues" evidence="10">
    <location>
        <begin position="472"/>
        <end position="485"/>
    </location>
</feature>
<feature type="signal peptide" evidence="12">
    <location>
        <begin position="1"/>
        <end position="26"/>
    </location>
</feature>
<dbReference type="Gene3D" id="2.60.40.10">
    <property type="entry name" value="Immunoglobulins"/>
    <property type="match status" value="2"/>
</dbReference>
<evidence type="ECO:0000256" key="6">
    <source>
        <dbReference type="ARBA" id="ARBA00023157"/>
    </source>
</evidence>
<dbReference type="Ensembl" id="ENSACLT00000006741.2">
    <property type="protein sequence ID" value="ENSACLP00000006590.2"/>
    <property type="gene ID" value="ENSACLG00000036183.1"/>
</dbReference>
<dbReference type="AlphaFoldDB" id="A0A3P8NP73"/>
<feature type="compositionally biased region" description="Basic and acidic residues" evidence="10">
    <location>
        <begin position="286"/>
        <end position="296"/>
    </location>
</feature>
<reference evidence="14" key="4">
    <citation type="submission" date="2025-09" db="UniProtKB">
        <authorList>
            <consortium name="Ensembl"/>
        </authorList>
    </citation>
    <scope>IDENTIFICATION</scope>
</reference>
<keyword evidence="15" id="KW-1185">Reference proteome</keyword>
<dbReference type="GO" id="GO:0009897">
    <property type="term" value="C:external side of plasma membrane"/>
    <property type="evidence" value="ECO:0007669"/>
    <property type="project" value="TreeGrafter"/>
</dbReference>
<feature type="compositionally biased region" description="Basic and acidic residues" evidence="10">
    <location>
        <begin position="1042"/>
        <end position="1061"/>
    </location>
</feature>
<dbReference type="GO" id="GO:0005102">
    <property type="term" value="F:signaling receptor binding"/>
    <property type="evidence" value="ECO:0007669"/>
    <property type="project" value="TreeGrafter"/>
</dbReference>
<dbReference type="GO" id="GO:0042110">
    <property type="term" value="P:T cell activation"/>
    <property type="evidence" value="ECO:0007669"/>
    <property type="project" value="UniProtKB-ARBA"/>
</dbReference>
<dbReference type="PROSITE" id="PS50835">
    <property type="entry name" value="IG_LIKE"/>
    <property type="match status" value="2"/>
</dbReference>
<evidence type="ECO:0000256" key="10">
    <source>
        <dbReference type="SAM" id="MobiDB-lite"/>
    </source>
</evidence>
<dbReference type="Pfam" id="PF07686">
    <property type="entry name" value="V-set"/>
    <property type="match status" value="1"/>
</dbReference>
<feature type="compositionally biased region" description="Basic and acidic residues" evidence="10">
    <location>
        <begin position="623"/>
        <end position="677"/>
    </location>
</feature>
<evidence type="ECO:0000256" key="11">
    <source>
        <dbReference type="SAM" id="Phobius"/>
    </source>
</evidence>
<feature type="compositionally biased region" description="Basic and acidic residues" evidence="10">
    <location>
        <begin position="437"/>
        <end position="471"/>
    </location>
</feature>
<evidence type="ECO:0000256" key="12">
    <source>
        <dbReference type="SAM" id="SignalP"/>
    </source>
</evidence>
<evidence type="ECO:0000256" key="9">
    <source>
        <dbReference type="ARBA" id="ARBA00038221"/>
    </source>
</evidence>
<dbReference type="GO" id="GO:0050863">
    <property type="term" value="P:regulation of T cell activation"/>
    <property type="evidence" value="ECO:0007669"/>
    <property type="project" value="UniProtKB-ARBA"/>
</dbReference>
<dbReference type="GO" id="GO:0001817">
    <property type="term" value="P:regulation of cytokine production"/>
    <property type="evidence" value="ECO:0007669"/>
    <property type="project" value="TreeGrafter"/>
</dbReference>
<reference evidence="15" key="2">
    <citation type="submission" date="2023-03" db="EMBL/GenBank/DDBJ databases">
        <authorList>
            <consortium name="Wellcome Sanger Institute Data Sharing"/>
        </authorList>
    </citation>
    <scope>NUCLEOTIDE SEQUENCE [LARGE SCALE GENOMIC DNA]</scope>
</reference>
<dbReference type="FunFam" id="2.60.40.10:FF:000088">
    <property type="entry name" value="Butyrophilin subfamily 1 member A1"/>
    <property type="match status" value="1"/>
</dbReference>
<dbReference type="Proteomes" id="UP000265100">
    <property type="component" value="Chromosome 2"/>
</dbReference>
<evidence type="ECO:0000256" key="3">
    <source>
        <dbReference type="ARBA" id="ARBA00022729"/>
    </source>
</evidence>
<evidence type="ECO:0000259" key="13">
    <source>
        <dbReference type="PROSITE" id="PS50835"/>
    </source>
</evidence>
<feature type="compositionally biased region" description="Polar residues" evidence="10">
    <location>
        <begin position="1125"/>
        <end position="1150"/>
    </location>
</feature>
<feature type="compositionally biased region" description="Basic residues" evidence="10">
    <location>
        <begin position="1094"/>
        <end position="1108"/>
    </location>
</feature>
<evidence type="ECO:0000256" key="5">
    <source>
        <dbReference type="ARBA" id="ARBA00023136"/>
    </source>
</evidence>
<evidence type="ECO:0000313" key="14">
    <source>
        <dbReference type="Ensembl" id="ENSACLP00000006590.2"/>
    </source>
</evidence>
<feature type="compositionally biased region" description="Basic and acidic residues" evidence="10">
    <location>
        <begin position="823"/>
        <end position="862"/>
    </location>
</feature>
<evidence type="ECO:0000256" key="1">
    <source>
        <dbReference type="ARBA" id="ARBA00004370"/>
    </source>
</evidence>
<feature type="compositionally biased region" description="Polar residues" evidence="10">
    <location>
        <begin position="1019"/>
        <end position="1037"/>
    </location>
</feature>
<protein>
    <recommendedName>
        <fullName evidence="13">Ig-like domain-containing protein</fullName>
    </recommendedName>
</protein>
<proteinExistence type="inferred from homology"/>
<feature type="region of interest" description="Disordered" evidence="10">
    <location>
        <begin position="284"/>
        <end position="703"/>
    </location>
</feature>
<feature type="compositionally biased region" description="Polar residues" evidence="10">
    <location>
        <begin position="543"/>
        <end position="558"/>
    </location>
</feature>
<dbReference type="GO" id="GO:0050852">
    <property type="term" value="P:T cell receptor signaling pathway"/>
    <property type="evidence" value="ECO:0007669"/>
    <property type="project" value="TreeGrafter"/>
</dbReference>
<dbReference type="InterPro" id="IPR013783">
    <property type="entry name" value="Ig-like_fold"/>
</dbReference>
<name>A0A3P8NP73_ASTCA</name>
<feature type="chain" id="PRO_5044236871" description="Ig-like domain-containing protein" evidence="12">
    <location>
        <begin position="27"/>
        <end position="1168"/>
    </location>
</feature>
<keyword evidence="5 11" id="KW-0472">Membrane</keyword>
<feature type="compositionally biased region" description="Basic residues" evidence="10">
    <location>
        <begin position="399"/>
        <end position="416"/>
    </location>
</feature>
<feature type="compositionally biased region" description="Basic and acidic residues" evidence="10">
    <location>
        <begin position="1109"/>
        <end position="1121"/>
    </location>
</feature>
<feature type="domain" description="Ig-like" evidence="13">
    <location>
        <begin position="42"/>
        <end position="137"/>
    </location>
</feature>
<feature type="domain" description="Ig-like" evidence="13">
    <location>
        <begin position="142"/>
        <end position="230"/>
    </location>
</feature>
<dbReference type="Pfam" id="PF22705">
    <property type="entry name" value="C2-set_3"/>
    <property type="match status" value="1"/>
</dbReference>
<feature type="compositionally biased region" description="Basic and acidic residues" evidence="10">
    <location>
        <begin position="879"/>
        <end position="928"/>
    </location>
</feature>
<dbReference type="Bgee" id="ENSACLG00000004463">
    <property type="expression patterns" value="Expressed in anal fin and 3 other cell types or tissues"/>
</dbReference>
<feature type="compositionally biased region" description="Acidic residues" evidence="10">
    <location>
        <begin position="1159"/>
        <end position="1168"/>
    </location>
</feature>
<evidence type="ECO:0000256" key="8">
    <source>
        <dbReference type="ARBA" id="ARBA00023319"/>
    </source>
</evidence>
<comment type="subcellular location">
    <subcellularLocation>
        <location evidence="1">Membrane</location>
    </subcellularLocation>
</comment>
<dbReference type="InterPro" id="IPR036179">
    <property type="entry name" value="Ig-like_dom_sf"/>
</dbReference>
<evidence type="ECO:0000256" key="2">
    <source>
        <dbReference type="ARBA" id="ARBA00022692"/>
    </source>
</evidence>
<feature type="compositionally biased region" description="Basic and acidic residues" evidence="10">
    <location>
        <begin position="966"/>
        <end position="1016"/>
    </location>
</feature>
<evidence type="ECO:0000256" key="4">
    <source>
        <dbReference type="ARBA" id="ARBA00022989"/>
    </source>
</evidence>
<accession>A0A3P8NP73</accession>
<dbReference type="PANTHER" id="PTHR24100:SF151">
    <property type="entry name" value="ICOS LIGAND"/>
    <property type="match status" value="1"/>
</dbReference>
<dbReference type="InterPro" id="IPR013106">
    <property type="entry name" value="Ig_V-set"/>
</dbReference>
<sequence length="1168" mass="136342">MLNPCFDVFSVLYTCIVLGLISLCQGQSEVIGPNQPVAATIGNDIILPCYLYPTMDASDMTVEWSRPDLDLRLVHVWPERPELQNPSYKGRTSLFINEMKHGELSLKISRVKPSDEGKYRCFVPDLRKDSNVQLVVSAVSSPVISFAGLNKTISGVVLQCESAGWYPEPELLWLDGEGNLLSAGPTETLRGPDDLYTVSSRVTVEKRHSNNITCRVQQRNTNQSRETHIHVPDDFFLVSPSGPPSRSISNPNVTVASAVSVAVVLLLIGAVFFAWKWRRGKFKKKKSEEDGAEQARKKNTINSKNSGMPVVEEQSKPLMTGREEDDDVDSREDQRHEDDRETKQDEFVLETEQIKNINSPQEKRINPSTVNDKESLIKMEHKTQDMTGREEKDDVNNSGKKKRQKKMVMKKTKKKLSKEVDTDSSETKTSAVTKTEPQFKMKQETHEEQSRRGRHETHNVDTREQRNKDGETQQNQPVTETVQTMDTDRPQEKRINPLTVSDKESLITVETQDMTGREEKEKETQRNDHDKKQKQEETEQRSNTDSPGTKTSAVTVNEPQFEMKQETHEEPRREKETQQEQLVEKRQMERNVDIKESETEKKRAEENSGEVNNLYSVFMAQKETQREKLEAEQQREENQKRLQPETRREKKKDEGELKIRKDNKKQYRKEEKTERKNQRTKNCLQERQEEELMEVDTQSRKPHGVCTLPVKEEKMQARKHQNSQKVKECVNKQNDQFMDVDNFPQSQYAATSQSYEPMQWTKDQQKLPVQTEPQECLKEKDEDLMEAEEYSGLQFSPFTEEHKEEPMLLGEEKSFNFSFHLSSDQEPRREKERQQEQLVEKRQMERNVDMKESETEKKRAEENSGEVNKVNSVFMPQKETWREKLEAEQQREENQRRLQSETRREREKDEGELKIRKDNKNQPEEQRGQTESMISSVQVPLDTHLKIQGQNHKKQPEETCQQSPEQIREQPEKLRGAERKEGAQGKKLEVNEGLRSEETKRKDKEREKLQLPHEGELQAEQQVNVNEKQQLEESVSLTERGVCVEEKQEEEPMQRTCDFDQKNNQSRHRPNALKLNEVCTLPVKKQKVEEERRASKHQNFKKPKKYVKKQNDDHMNVHDAAHSQYAATSQSYEPIQWTKDQQMLPVQTEPQECLKENDENQQDQMEVD</sequence>
<dbReference type="FunFam" id="2.60.40.10:FF:000142">
    <property type="entry name" value="V-set domain-containing T-cell activation inhibitor 1"/>
    <property type="match status" value="1"/>
</dbReference>
<keyword evidence="4 11" id="KW-1133">Transmembrane helix</keyword>
<evidence type="ECO:0000313" key="15">
    <source>
        <dbReference type="Proteomes" id="UP000265100"/>
    </source>
</evidence>
<feature type="region of interest" description="Disordered" evidence="10">
    <location>
        <begin position="791"/>
        <end position="1073"/>
    </location>
</feature>
<feature type="transmembrane region" description="Helical" evidence="11">
    <location>
        <begin position="253"/>
        <end position="275"/>
    </location>
</feature>
<keyword evidence="2 11" id="KW-0812">Transmembrane</keyword>
<organism evidence="14 15">
    <name type="scientific">Astatotilapia calliptera</name>
    <name type="common">Eastern happy</name>
    <name type="synonym">Chromis callipterus</name>
    <dbReference type="NCBI Taxonomy" id="8154"/>
    <lineage>
        <taxon>Eukaryota</taxon>
        <taxon>Metazoa</taxon>
        <taxon>Chordata</taxon>
        <taxon>Craniata</taxon>
        <taxon>Vertebrata</taxon>
        <taxon>Euteleostomi</taxon>
        <taxon>Actinopterygii</taxon>
        <taxon>Neopterygii</taxon>
        <taxon>Teleostei</taxon>
        <taxon>Neoteleostei</taxon>
        <taxon>Acanthomorphata</taxon>
        <taxon>Ovalentaria</taxon>
        <taxon>Cichlomorphae</taxon>
        <taxon>Cichliformes</taxon>
        <taxon>Cichlidae</taxon>
        <taxon>African cichlids</taxon>
        <taxon>Pseudocrenilabrinae</taxon>
        <taxon>Haplochromini</taxon>
        <taxon>Astatotilapia</taxon>
    </lineage>
</organism>
<feature type="compositionally biased region" description="Polar residues" evidence="10">
    <location>
        <begin position="929"/>
        <end position="938"/>
    </location>
</feature>
<dbReference type="InterPro" id="IPR007110">
    <property type="entry name" value="Ig-like_dom"/>
</dbReference>
<keyword evidence="8" id="KW-0393">Immunoglobulin domain</keyword>
<dbReference type="SMART" id="SM00409">
    <property type="entry name" value="IG"/>
    <property type="match status" value="1"/>
</dbReference>
<feature type="region of interest" description="Disordered" evidence="10">
    <location>
        <begin position="750"/>
        <end position="771"/>
    </location>
</feature>
<feature type="compositionally biased region" description="Basic and acidic residues" evidence="10">
    <location>
        <begin position="331"/>
        <end position="346"/>
    </location>
</feature>
<dbReference type="SUPFAM" id="SSF48726">
    <property type="entry name" value="Immunoglobulin"/>
    <property type="match status" value="2"/>
</dbReference>
<reference evidence="14" key="3">
    <citation type="submission" date="2025-08" db="UniProtKB">
        <authorList>
            <consortium name="Ensembl"/>
        </authorList>
    </citation>
    <scope>IDENTIFICATION</scope>
</reference>
<dbReference type="GO" id="GO:1903037">
    <property type="term" value="P:regulation of leukocyte cell-cell adhesion"/>
    <property type="evidence" value="ECO:0007669"/>
    <property type="project" value="UniProtKB-ARBA"/>
</dbReference>
<feature type="compositionally biased region" description="Basic and acidic residues" evidence="10">
    <location>
        <begin position="799"/>
        <end position="814"/>
    </location>
</feature>
<dbReference type="InterPro" id="IPR053896">
    <property type="entry name" value="BTN3A2-like_Ig-C"/>
</dbReference>
<dbReference type="InterPro" id="IPR050504">
    <property type="entry name" value="IgSF_BTN/MOG"/>
</dbReference>
<feature type="compositionally biased region" description="Basic and acidic residues" evidence="10">
    <location>
        <begin position="361"/>
        <end position="395"/>
    </location>
</feature>
<keyword evidence="7" id="KW-0325">Glycoprotein</keyword>
<keyword evidence="3 12" id="KW-0732">Signal</keyword>
<dbReference type="PANTHER" id="PTHR24100">
    <property type="entry name" value="BUTYROPHILIN"/>
    <property type="match status" value="1"/>
</dbReference>
<keyword evidence="6" id="KW-1015">Disulfide bond</keyword>
<feature type="compositionally biased region" description="Basic and acidic residues" evidence="10">
    <location>
        <begin position="515"/>
        <end position="542"/>
    </location>
</feature>
<comment type="similarity">
    <text evidence="9">Belongs to the SKINT family.</text>
</comment>
<dbReference type="STRING" id="8154.ENSACLP00000006590"/>
<feature type="compositionally biased region" description="Polar residues" evidence="10">
    <location>
        <begin position="427"/>
        <end position="436"/>
    </location>
</feature>
<reference evidence="14 15" key="1">
    <citation type="submission" date="2018-05" db="EMBL/GenBank/DDBJ databases">
        <authorList>
            <person name="Datahose"/>
        </authorList>
    </citation>
    <scope>NUCLEOTIDE SEQUENCE</scope>
</reference>
<evidence type="ECO:0000256" key="7">
    <source>
        <dbReference type="ARBA" id="ARBA00023180"/>
    </source>
</evidence>
<feature type="compositionally biased region" description="Basic and acidic residues" evidence="10">
    <location>
        <begin position="561"/>
        <end position="606"/>
    </location>
</feature>
<dbReference type="GeneTree" id="ENSGT01050000244843"/>